<dbReference type="PANTHER" id="PTHR14871:SF1">
    <property type="entry name" value="DYNEIN REGULATORY COMPLEX PROTEIN 9"/>
    <property type="match status" value="1"/>
</dbReference>
<dbReference type="EMBL" id="JAWDGP010001775">
    <property type="protein sequence ID" value="KAK3788245.1"/>
    <property type="molecule type" value="Genomic_DNA"/>
</dbReference>
<proteinExistence type="predicted"/>
<protein>
    <recommendedName>
        <fullName evidence="11">Dynein regulatory complex protein 10</fullName>
    </recommendedName>
</protein>
<name>A0AAE1AIQ4_9GAST</name>
<dbReference type="PANTHER" id="PTHR14871">
    <property type="entry name" value="DYNEIN REGULATORY COMPLEX PROTEIN 9"/>
    <property type="match status" value="1"/>
</dbReference>
<dbReference type="GO" id="GO:0005737">
    <property type="term" value="C:cytoplasm"/>
    <property type="evidence" value="ECO:0007669"/>
    <property type="project" value="TreeGrafter"/>
</dbReference>
<keyword evidence="10" id="KW-1185">Reference proteome</keyword>
<feature type="compositionally biased region" description="Basic residues" evidence="7">
    <location>
        <begin position="371"/>
        <end position="385"/>
    </location>
</feature>
<evidence type="ECO:0000256" key="6">
    <source>
        <dbReference type="SAM" id="Coils"/>
    </source>
</evidence>
<keyword evidence="8" id="KW-1133">Transmembrane helix</keyword>
<keyword evidence="5" id="KW-0966">Cell projection</keyword>
<evidence type="ECO:0000256" key="1">
    <source>
        <dbReference type="ARBA" id="ARBA00004245"/>
    </source>
</evidence>
<dbReference type="GO" id="GO:0044782">
    <property type="term" value="P:cilium organization"/>
    <property type="evidence" value="ECO:0007669"/>
    <property type="project" value="TreeGrafter"/>
</dbReference>
<keyword evidence="8" id="KW-0812">Transmembrane</keyword>
<organism evidence="9 10">
    <name type="scientific">Elysia crispata</name>
    <name type="common">lettuce slug</name>
    <dbReference type="NCBI Taxonomy" id="231223"/>
    <lineage>
        <taxon>Eukaryota</taxon>
        <taxon>Metazoa</taxon>
        <taxon>Spiralia</taxon>
        <taxon>Lophotrochozoa</taxon>
        <taxon>Mollusca</taxon>
        <taxon>Gastropoda</taxon>
        <taxon>Heterobranchia</taxon>
        <taxon>Euthyneura</taxon>
        <taxon>Panpulmonata</taxon>
        <taxon>Sacoglossa</taxon>
        <taxon>Placobranchoidea</taxon>
        <taxon>Plakobranchidae</taxon>
        <taxon>Elysia</taxon>
    </lineage>
</organism>
<evidence type="ECO:0000313" key="10">
    <source>
        <dbReference type="Proteomes" id="UP001283361"/>
    </source>
</evidence>
<evidence type="ECO:0000256" key="5">
    <source>
        <dbReference type="ARBA" id="ARBA00023273"/>
    </source>
</evidence>
<evidence type="ECO:0000313" key="9">
    <source>
        <dbReference type="EMBL" id="KAK3788245.1"/>
    </source>
</evidence>
<dbReference type="Proteomes" id="UP001283361">
    <property type="component" value="Unassembled WGS sequence"/>
</dbReference>
<feature type="coiled-coil region" evidence="6">
    <location>
        <begin position="668"/>
        <end position="702"/>
    </location>
</feature>
<dbReference type="AlphaFoldDB" id="A0AAE1AIQ4"/>
<dbReference type="GO" id="GO:0005856">
    <property type="term" value="C:cytoskeleton"/>
    <property type="evidence" value="ECO:0007669"/>
    <property type="project" value="UniProtKB-SubCell"/>
</dbReference>
<evidence type="ECO:0000256" key="2">
    <source>
        <dbReference type="ARBA" id="ARBA00004316"/>
    </source>
</evidence>
<gene>
    <name evidence="9" type="ORF">RRG08_029041</name>
</gene>
<keyword evidence="3" id="KW-0963">Cytoplasm</keyword>
<dbReference type="GO" id="GO:0031514">
    <property type="term" value="C:motile cilium"/>
    <property type="evidence" value="ECO:0007669"/>
    <property type="project" value="TreeGrafter"/>
</dbReference>
<accession>A0AAE1AIQ4</accession>
<keyword evidence="8" id="KW-0472">Membrane</keyword>
<evidence type="ECO:0000256" key="4">
    <source>
        <dbReference type="ARBA" id="ARBA00023212"/>
    </source>
</evidence>
<evidence type="ECO:0000256" key="3">
    <source>
        <dbReference type="ARBA" id="ARBA00022490"/>
    </source>
</evidence>
<comment type="subcellular location">
    <subcellularLocation>
        <location evidence="2">Cell projection</location>
    </subcellularLocation>
    <subcellularLocation>
        <location evidence="1">Cytoplasm</location>
        <location evidence="1">Cytoskeleton</location>
    </subcellularLocation>
</comment>
<evidence type="ECO:0008006" key="11">
    <source>
        <dbReference type="Google" id="ProtNLM"/>
    </source>
</evidence>
<comment type="caution">
    <text evidence="9">The sequence shown here is derived from an EMBL/GenBank/DDBJ whole genome shotgun (WGS) entry which is preliminary data.</text>
</comment>
<keyword evidence="6" id="KW-0175">Coiled coil</keyword>
<reference evidence="9" key="1">
    <citation type="journal article" date="2023" name="G3 (Bethesda)">
        <title>A reference genome for the long-term kleptoplast-retaining sea slug Elysia crispata morphotype clarki.</title>
        <authorList>
            <person name="Eastman K.E."/>
            <person name="Pendleton A.L."/>
            <person name="Shaikh M.A."/>
            <person name="Suttiyut T."/>
            <person name="Ogas R."/>
            <person name="Tomko P."/>
            <person name="Gavelis G."/>
            <person name="Widhalm J.R."/>
            <person name="Wisecaver J.H."/>
        </authorList>
    </citation>
    <scope>NUCLEOTIDE SEQUENCE</scope>
    <source>
        <strain evidence="9">ECLA1</strain>
    </source>
</reference>
<sequence length="757" mass="85833">MFISITNGAGSNPSLLGETGKREDKLIAIAGGGAGGVLVLVIVIAVVVFVRRKARSVPPPQPVDDSVSFKSLEVNLRPQEFQNNFYMSLHRVDVDSGLGEFETEPEYATIQNSVDTRIRVDPGVKACLPVCKDVFTQMQRRVCSDVKSCLPGCEGVVSIMESGHLKPDVKTSLTRYHTPAIKQDVETVLLKSSFGSKSFSDCYSRSKSHYYNLKSLNFKKMMKISLDMDDTSSLLGAGPRSSKATSLDSTETKVTSEVSLMYTKNVAEQLYPPFDDYTQKLITALELSVIFEDLVDTMTAISNAVPAPLVEIRTAASIIEDDYFNRPSYGGLLKELTKCGSKILPKTPFAQDTVKPVLPPIEFLEADRQSQKSKRQSARSSKGRNSKGVSKGSIKARRRTSSGKGESPGSAGSMEEDAMQQLVEEAEFSFYPKFRRFSSPEESAPSEESVKRQEEDAMKGWLMRQFYKPKVSKRIWQSNKETPVRTLDEMVKSAGLKKSNAHHKLQADIGSIKAMMADIFNELVQRGTWDSLEQHLVEERTELLSLSKGSNRLKDMRAYSKQLKAQINETKQSKIRELEALQLLEYQIEDEGQELRMRTEMEAVYTQNIVAAKIQESKKMSERSPNRCQEEIQRVNIWITMEEEAHLALYEYLIYRIQKASSLLDYWTEKYETDKERLIADLEEIKEERAAMASHKQRLEVKIQLWMPIILDNRRIVAAREEEERYRKKCAYYATKVAARWRGFMVRAGIGRFRDRL</sequence>
<evidence type="ECO:0000256" key="7">
    <source>
        <dbReference type="SAM" id="MobiDB-lite"/>
    </source>
</evidence>
<dbReference type="InterPro" id="IPR042618">
    <property type="entry name" value="IQCG"/>
</dbReference>
<evidence type="ECO:0000256" key="8">
    <source>
        <dbReference type="SAM" id="Phobius"/>
    </source>
</evidence>
<feature type="transmembrane region" description="Helical" evidence="8">
    <location>
        <begin position="26"/>
        <end position="50"/>
    </location>
</feature>
<feature type="region of interest" description="Disordered" evidence="7">
    <location>
        <begin position="364"/>
        <end position="417"/>
    </location>
</feature>
<keyword evidence="4" id="KW-0206">Cytoskeleton</keyword>